<comment type="pathway">
    <text evidence="2 13">Glycolipid biosynthesis; lipid IV(A) biosynthesis; lipid IV(A) from (3R)-3-hydroxytetradecanoyl-[acyl-carrier-protein] and UDP-N-acetyl-alpha-D-glucosamine: step 6/6.</text>
</comment>
<dbReference type="GO" id="GO:0009244">
    <property type="term" value="P:lipopolysaccharide core region biosynthetic process"/>
    <property type="evidence" value="ECO:0007669"/>
    <property type="project" value="TreeGrafter"/>
</dbReference>
<dbReference type="GO" id="GO:0009029">
    <property type="term" value="F:lipid-A 4'-kinase activity"/>
    <property type="evidence" value="ECO:0007669"/>
    <property type="project" value="UniProtKB-UniRule"/>
</dbReference>
<proteinExistence type="inferred from homology"/>
<evidence type="ECO:0000256" key="1">
    <source>
        <dbReference type="ARBA" id="ARBA00002274"/>
    </source>
</evidence>
<feature type="binding site" evidence="13">
    <location>
        <begin position="58"/>
        <end position="65"/>
    </location>
    <ligand>
        <name>ATP</name>
        <dbReference type="ChEBI" id="CHEBI:30616"/>
    </ligand>
</feature>
<keyword evidence="5 13" id="KW-0444">Lipid biosynthesis</keyword>
<keyword evidence="6 13" id="KW-0441">Lipid A biosynthesis</keyword>
<evidence type="ECO:0000256" key="3">
    <source>
        <dbReference type="ARBA" id="ARBA00012071"/>
    </source>
</evidence>
<dbReference type="SUPFAM" id="SSF52540">
    <property type="entry name" value="P-loop containing nucleoside triphosphate hydrolases"/>
    <property type="match status" value="1"/>
</dbReference>
<evidence type="ECO:0000256" key="4">
    <source>
        <dbReference type="ARBA" id="ARBA00016436"/>
    </source>
</evidence>
<evidence type="ECO:0000256" key="14">
    <source>
        <dbReference type="SAM" id="Phobius"/>
    </source>
</evidence>
<evidence type="ECO:0000256" key="12">
    <source>
        <dbReference type="ARBA" id="ARBA00029757"/>
    </source>
</evidence>
<gene>
    <name evidence="13 15" type="primary">lpxK</name>
    <name evidence="15" type="ORF">DSM104440_02807</name>
</gene>
<evidence type="ECO:0000256" key="2">
    <source>
        <dbReference type="ARBA" id="ARBA00004870"/>
    </source>
</evidence>
<evidence type="ECO:0000256" key="8">
    <source>
        <dbReference type="ARBA" id="ARBA00022741"/>
    </source>
</evidence>
<reference evidence="15 16" key="1">
    <citation type="submission" date="2020-04" db="EMBL/GenBank/DDBJ databases">
        <title>Usitatibacter rugosus gen. nov., sp. nov. and Usitatibacter palustris sp. nov., novel members of Usitatibacteraceae fam. nov. within the order Nitrosomonadales isolated from soil.</title>
        <authorList>
            <person name="Huber K.J."/>
            <person name="Neumann-Schaal M."/>
            <person name="Geppert A."/>
            <person name="Luckner M."/>
            <person name="Wanner G."/>
            <person name="Overmann J."/>
        </authorList>
    </citation>
    <scope>NUCLEOTIDE SEQUENCE [LARGE SCALE GENOMIC DNA]</scope>
    <source>
        <strain evidence="15 16">Swamp67</strain>
    </source>
</reference>
<name>A0A6M4H8E4_9PROT</name>
<dbReference type="InterPro" id="IPR003758">
    <property type="entry name" value="LpxK"/>
</dbReference>
<dbReference type="FunCoup" id="A0A6M4H8E4">
    <property type="interactions" value="257"/>
</dbReference>
<accession>A0A6M4H8E4</accession>
<keyword evidence="10 13" id="KW-0067">ATP-binding</keyword>
<evidence type="ECO:0000256" key="9">
    <source>
        <dbReference type="ARBA" id="ARBA00022777"/>
    </source>
</evidence>
<comment type="catalytic activity">
    <reaction evidence="13">
        <text>a lipid A disaccharide + ATP = a lipid IVA + ADP + H(+)</text>
        <dbReference type="Rhea" id="RHEA:67840"/>
        <dbReference type="ChEBI" id="CHEBI:15378"/>
        <dbReference type="ChEBI" id="CHEBI:30616"/>
        <dbReference type="ChEBI" id="CHEBI:176343"/>
        <dbReference type="ChEBI" id="CHEBI:176425"/>
        <dbReference type="ChEBI" id="CHEBI:456216"/>
        <dbReference type="EC" id="2.7.1.130"/>
    </reaction>
</comment>
<keyword evidence="14" id="KW-0472">Membrane</keyword>
<keyword evidence="14" id="KW-0812">Transmembrane</keyword>
<protein>
    <recommendedName>
        <fullName evidence="4 13">Tetraacyldisaccharide 4'-kinase</fullName>
        <ecNumber evidence="3 13">2.7.1.130</ecNumber>
    </recommendedName>
    <alternativeName>
        <fullName evidence="12 13">Lipid A 4'-kinase</fullName>
    </alternativeName>
</protein>
<feature type="transmembrane region" description="Helical" evidence="14">
    <location>
        <begin position="12"/>
        <end position="32"/>
    </location>
</feature>
<evidence type="ECO:0000256" key="11">
    <source>
        <dbReference type="ARBA" id="ARBA00023098"/>
    </source>
</evidence>
<keyword evidence="9 13" id="KW-0418">Kinase</keyword>
<evidence type="ECO:0000256" key="5">
    <source>
        <dbReference type="ARBA" id="ARBA00022516"/>
    </source>
</evidence>
<evidence type="ECO:0000256" key="13">
    <source>
        <dbReference type="HAMAP-Rule" id="MF_00409"/>
    </source>
</evidence>
<keyword evidence="11 13" id="KW-0443">Lipid metabolism</keyword>
<evidence type="ECO:0000256" key="6">
    <source>
        <dbReference type="ARBA" id="ARBA00022556"/>
    </source>
</evidence>
<organism evidence="15 16">
    <name type="scientific">Usitatibacter palustris</name>
    <dbReference type="NCBI Taxonomy" id="2732487"/>
    <lineage>
        <taxon>Bacteria</taxon>
        <taxon>Pseudomonadati</taxon>
        <taxon>Pseudomonadota</taxon>
        <taxon>Betaproteobacteria</taxon>
        <taxon>Nitrosomonadales</taxon>
        <taxon>Usitatibacteraceae</taxon>
        <taxon>Usitatibacter</taxon>
    </lineage>
</organism>
<evidence type="ECO:0000313" key="16">
    <source>
        <dbReference type="Proteomes" id="UP000503096"/>
    </source>
</evidence>
<dbReference type="AlphaFoldDB" id="A0A6M4H8E4"/>
<dbReference type="GO" id="GO:0005886">
    <property type="term" value="C:plasma membrane"/>
    <property type="evidence" value="ECO:0007669"/>
    <property type="project" value="TreeGrafter"/>
</dbReference>
<dbReference type="GO" id="GO:0009245">
    <property type="term" value="P:lipid A biosynthetic process"/>
    <property type="evidence" value="ECO:0007669"/>
    <property type="project" value="UniProtKB-UniRule"/>
</dbReference>
<keyword evidence="16" id="KW-1185">Reference proteome</keyword>
<dbReference type="UniPathway" id="UPA00359">
    <property type="reaction ID" value="UER00482"/>
</dbReference>
<dbReference type="EC" id="2.7.1.130" evidence="3 13"/>
<dbReference type="GO" id="GO:0005524">
    <property type="term" value="F:ATP binding"/>
    <property type="evidence" value="ECO:0007669"/>
    <property type="project" value="UniProtKB-UniRule"/>
</dbReference>
<comment type="function">
    <text evidence="1 13">Transfers the gamma-phosphate of ATP to the 4'-position of a tetraacyldisaccharide 1-phosphate intermediate (termed DS-1-P) to form tetraacyldisaccharide 1,4'-bis-phosphate (lipid IVA).</text>
</comment>
<dbReference type="RefSeq" id="WP_171163723.1">
    <property type="nucleotide sequence ID" value="NZ_CP053073.1"/>
</dbReference>
<dbReference type="HAMAP" id="MF_00409">
    <property type="entry name" value="LpxK"/>
    <property type="match status" value="1"/>
</dbReference>
<keyword evidence="8 13" id="KW-0547">Nucleotide-binding</keyword>
<evidence type="ECO:0000313" key="15">
    <source>
        <dbReference type="EMBL" id="QJR15979.1"/>
    </source>
</evidence>
<dbReference type="InParanoid" id="A0A6M4H8E4"/>
<sequence length="351" mass="38191">MQAWFEREWQRLGGGALVMLPFTILFMAATWLRRKLYAAGLLRAWRARVPVIIVGNITAGGSGKTPLVIAVVETLRERGWTPGVVARGYGRVPSTEHDPSGVVRVFPEVATPEHFGDEPVLIARRLHVPVFISPDRPAAVRALLEAVPETDVVVSDDGLQHYALARDVELAVVDGERRFGNGLLLPSGPLREPVSRLAGVDAAIVNGGNSDAVPAPRQFAMRLGKEVFVSFSGEERTPADFALAARGLTVAAVAGIGYPPRFFDHLGRLGVAARAFPFPDHYHFHASDLRMPGVELIVMTEKDAVKCTAFADERFWFLRVSAVLPPEFDAFLLERLAAARRATKAHGPEAA</sequence>
<keyword evidence="7 13" id="KW-0808">Transferase</keyword>
<dbReference type="EMBL" id="CP053073">
    <property type="protein sequence ID" value="QJR15979.1"/>
    <property type="molecule type" value="Genomic_DNA"/>
</dbReference>
<dbReference type="KEGG" id="upl:DSM104440_02807"/>
<dbReference type="NCBIfam" id="TIGR00682">
    <property type="entry name" value="lpxK"/>
    <property type="match status" value="1"/>
</dbReference>
<dbReference type="PANTHER" id="PTHR42724">
    <property type="entry name" value="TETRAACYLDISACCHARIDE 4'-KINASE"/>
    <property type="match status" value="1"/>
</dbReference>
<dbReference type="Proteomes" id="UP000503096">
    <property type="component" value="Chromosome"/>
</dbReference>
<dbReference type="PANTHER" id="PTHR42724:SF1">
    <property type="entry name" value="TETRAACYLDISACCHARIDE 4'-KINASE, MITOCHONDRIAL-RELATED"/>
    <property type="match status" value="1"/>
</dbReference>
<dbReference type="InterPro" id="IPR027417">
    <property type="entry name" value="P-loop_NTPase"/>
</dbReference>
<evidence type="ECO:0000256" key="7">
    <source>
        <dbReference type="ARBA" id="ARBA00022679"/>
    </source>
</evidence>
<dbReference type="Pfam" id="PF02606">
    <property type="entry name" value="LpxK"/>
    <property type="match status" value="1"/>
</dbReference>
<keyword evidence="14" id="KW-1133">Transmembrane helix</keyword>
<comment type="similarity">
    <text evidence="13">Belongs to the LpxK family.</text>
</comment>
<evidence type="ECO:0000256" key="10">
    <source>
        <dbReference type="ARBA" id="ARBA00022840"/>
    </source>
</evidence>